<accession>A0ABP3FFV5</accession>
<dbReference type="InterPro" id="IPR057335">
    <property type="entry name" value="Beta-barrel_SelB"/>
</dbReference>
<sequence>MKKFYTVGMAGHIDHGKTTLTKALTNVDTDRLKEEKERNISIEPGFAPLINNEELQVSIVDVPGHERFIRQMIAGVAGIDMVVLVVAANEGAMPQTKEHLEILSFLGVKKGIIAITKMDLVEAELLELARDEILLELQGTIFENAPYFYIDSLSNKGIKELKDAIQSEVIDLPTRANTGDFRLPIDQVFHVKGQGTVVRGTIFDGHISEGHSVYILPPGVKGTVRGIQVHHQTVAESMAGQRTALNIGGINKEEIKRGDVVVSHANHFSTHTIDVSIRFVDQLRHPVKQRMPVNCHVGTSEVLGTLVFFDRNEIVQEEDEVLCQIRLNEPIVVKRGDRFILRRPTPAETIAGGWVIDPNGKKYKWGEETIQSLLLKKEGTLEERASSVLLKNRMMTANELCTELHIEEAELEKLLTETDDLLVVKNRVTHAKVMDGLIRDMTLLLEQFHSKYPMRSGINKAELVQELGKTYTTELVEAVLDKGDPDVFTREEQYVKSKSFSPHVPKQWEKRVRGLLDSIRRDEYQVKTKEDYLKEAGIPDSLHIELLHYLVQSNKVVSLSDKIIWTQDTFDRAVQTCKNKHPDELTLSNVKDILGLSRKFLIPFLETMDVRGLTRREGEVRHWVG</sequence>
<dbReference type="InterPro" id="IPR004535">
    <property type="entry name" value="Transl_elong_SelB"/>
</dbReference>
<comment type="function">
    <text evidence="7">Translation factor necessary for the incorporation of selenocysteine into proteins. It probably replaces EF-Tu for the insertion of selenocysteine directed by the UGA codon. SelB binds GTP and GDP.</text>
</comment>
<dbReference type="Gene3D" id="2.40.30.10">
    <property type="entry name" value="Translation factors"/>
    <property type="match status" value="2"/>
</dbReference>
<keyword evidence="11" id="KW-1185">Reference proteome</keyword>
<evidence type="ECO:0000256" key="7">
    <source>
        <dbReference type="ARBA" id="ARBA00025526"/>
    </source>
</evidence>
<dbReference type="Gene3D" id="1.10.10.2770">
    <property type="match status" value="1"/>
</dbReference>
<evidence type="ECO:0000313" key="10">
    <source>
        <dbReference type="EMBL" id="GAA0315181.1"/>
    </source>
</evidence>
<dbReference type="Pfam" id="PF25461">
    <property type="entry name" value="Beta-barrel_SelB"/>
    <property type="match status" value="1"/>
</dbReference>
<dbReference type="GO" id="GO:0003746">
    <property type="term" value="F:translation elongation factor activity"/>
    <property type="evidence" value="ECO:0007669"/>
    <property type="project" value="UniProtKB-KW"/>
</dbReference>
<dbReference type="InterPro" id="IPR050055">
    <property type="entry name" value="EF-Tu_GTPase"/>
</dbReference>
<evidence type="ECO:0000256" key="3">
    <source>
        <dbReference type="ARBA" id="ARBA00022490"/>
    </source>
</evidence>
<dbReference type="PRINTS" id="PR00315">
    <property type="entry name" value="ELONGATNFCT"/>
</dbReference>
<dbReference type="CDD" id="cd03696">
    <property type="entry name" value="SelB_II"/>
    <property type="match status" value="1"/>
</dbReference>
<dbReference type="InterPro" id="IPR015190">
    <property type="entry name" value="Elong_fac_SelB-wing-hlx_typ-2"/>
</dbReference>
<dbReference type="RefSeq" id="WP_343795565.1">
    <property type="nucleotide sequence ID" value="NZ_BAAADJ010000003.1"/>
</dbReference>
<evidence type="ECO:0000256" key="1">
    <source>
        <dbReference type="ARBA" id="ARBA00004496"/>
    </source>
</evidence>
<dbReference type="InterPro" id="IPR009001">
    <property type="entry name" value="Transl_elong_EF1A/Init_IF2_C"/>
</dbReference>
<feature type="domain" description="Tr-type G" evidence="9">
    <location>
        <begin position="2"/>
        <end position="174"/>
    </location>
</feature>
<dbReference type="CDD" id="cd15491">
    <property type="entry name" value="selB_III"/>
    <property type="match status" value="1"/>
</dbReference>
<dbReference type="NCBIfam" id="TIGR00475">
    <property type="entry name" value="selB"/>
    <property type="match status" value="1"/>
</dbReference>
<dbReference type="Gene3D" id="1.10.10.10">
    <property type="entry name" value="Winged helix-like DNA-binding domain superfamily/Winged helix DNA-binding domain"/>
    <property type="match status" value="1"/>
</dbReference>
<dbReference type="SUPFAM" id="SSF50447">
    <property type="entry name" value="Translation proteins"/>
    <property type="match status" value="1"/>
</dbReference>
<organism evidence="10 11">
    <name type="scientific">Bacillus carboniphilus</name>
    <dbReference type="NCBI Taxonomy" id="86663"/>
    <lineage>
        <taxon>Bacteria</taxon>
        <taxon>Bacillati</taxon>
        <taxon>Bacillota</taxon>
        <taxon>Bacilli</taxon>
        <taxon>Bacillales</taxon>
        <taxon>Bacillaceae</taxon>
        <taxon>Bacillus</taxon>
    </lineage>
</organism>
<dbReference type="Gene3D" id="3.40.50.300">
    <property type="entry name" value="P-loop containing nucleotide triphosphate hydrolases"/>
    <property type="match status" value="1"/>
</dbReference>
<reference evidence="11" key="1">
    <citation type="journal article" date="2019" name="Int. J. Syst. Evol. Microbiol.">
        <title>The Global Catalogue of Microorganisms (GCM) 10K type strain sequencing project: providing services to taxonomists for standard genome sequencing and annotation.</title>
        <authorList>
            <consortium name="The Broad Institute Genomics Platform"/>
            <consortium name="The Broad Institute Genome Sequencing Center for Infectious Disease"/>
            <person name="Wu L."/>
            <person name="Ma J."/>
        </authorList>
    </citation>
    <scope>NUCLEOTIDE SEQUENCE [LARGE SCALE GENOMIC DNA]</scope>
    <source>
        <strain evidence="11">JCM 9731</strain>
    </source>
</reference>
<dbReference type="SUPFAM" id="SSF52540">
    <property type="entry name" value="P-loop containing nucleoside triphosphate hydrolases"/>
    <property type="match status" value="1"/>
</dbReference>
<dbReference type="NCBIfam" id="TIGR00231">
    <property type="entry name" value="small_GTP"/>
    <property type="match status" value="1"/>
</dbReference>
<dbReference type="PROSITE" id="PS51722">
    <property type="entry name" value="G_TR_2"/>
    <property type="match status" value="1"/>
</dbReference>
<evidence type="ECO:0000259" key="9">
    <source>
        <dbReference type="PROSITE" id="PS51722"/>
    </source>
</evidence>
<dbReference type="PANTHER" id="PTHR43721">
    <property type="entry name" value="ELONGATION FACTOR TU-RELATED"/>
    <property type="match status" value="1"/>
</dbReference>
<name>A0ABP3FFV5_9BACI</name>
<dbReference type="InterPro" id="IPR027417">
    <property type="entry name" value="P-loop_NTPase"/>
</dbReference>
<proteinExistence type="predicted"/>
<evidence type="ECO:0000256" key="8">
    <source>
        <dbReference type="ARBA" id="ARBA00031615"/>
    </source>
</evidence>
<evidence type="ECO:0000256" key="4">
    <source>
        <dbReference type="ARBA" id="ARBA00022741"/>
    </source>
</evidence>
<dbReference type="CDD" id="cd04171">
    <property type="entry name" value="SelB"/>
    <property type="match status" value="1"/>
</dbReference>
<comment type="subcellular location">
    <subcellularLocation>
        <location evidence="1">Cytoplasm</location>
    </subcellularLocation>
</comment>
<evidence type="ECO:0000256" key="5">
    <source>
        <dbReference type="ARBA" id="ARBA00022917"/>
    </source>
</evidence>
<dbReference type="InterPro" id="IPR005225">
    <property type="entry name" value="Small_GTP-bd"/>
</dbReference>
<keyword evidence="4" id="KW-0547">Nucleotide-binding</keyword>
<dbReference type="Pfam" id="PF03144">
    <property type="entry name" value="GTP_EFTU_D2"/>
    <property type="match status" value="1"/>
</dbReference>
<evidence type="ECO:0000256" key="6">
    <source>
        <dbReference type="ARBA" id="ARBA00023134"/>
    </source>
</evidence>
<dbReference type="SUPFAM" id="SSF50465">
    <property type="entry name" value="EF-Tu/eEF-1alpha/eIF2-gamma C-terminal domain"/>
    <property type="match status" value="1"/>
</dbReference>
<evidence type="ECO:0000313" key="11">
    <source>
        <dbReference type="Proteomes" id="UP001500782"/>
    </source>
</evidence>
<dbReference type="SUPFAM" id="SSF46785">
    <property type="entry name" value="Winged helix' DNA-binding domain"/>
    <property type="match status" value="2"/>
</dbReference>
<dbReference type="InterPro" id="IPR004161">
    <property type="entry name" value="EFTu-like_2"/>
</dbReference>
<dbReference type="Proteomes" id="UP001500782">
    <property type="component" value="Unassembled WGS sequence"/>
</dbReference>
<dbReference type="PANTHER" id="PTHR43721:SF22">
    <property type="entry name" value="ELONGATION FACTOR TU, MITOCHONDRIAL"/>
    <property type="match status" value="1"/>
</dbReference>
<dbReference type="InterPro" id="IPR000795">
    <property type="entry name" value="T_Tr_GTP-bd_dom"/>
</dbReference>
<dbReference type="Pfam" id="PF09107">
    <property type="entry name" value="WHD_3rd_SelB"/>
    <property type="match status" value="1"/>
</dbReference>
<keyword evidence="6" id="KW-0342">GTP-binding</keyword>
<dbReference type="Pfam" id="PF09106">
    <property type="entry name" value="WHD_2nd_SelB"/>
    <property type="match status" value="1"/>
</dbReference>
<keyword evidence="10" id="KW-0251">Elongation factor</keyword>
<protein>
    <recommendedName>
        <fullName evidence="2">Selenocysteine-specific elongation factor</fullName>
    </recommendedName>
    <alternativeName>
        <fullName evidence="8">SelB translation factor</fullName>
    </alternativeName>
</protein>
<keyword evidence="5" id="KW-0648">Protein biosynthesis</keyword>
<dbReference type="InterPro" id="IPR036390">
    <property type="entry name" value="WH_DNA-bd_sf"/>
</dbReference>
<dbReference type="InterPro" id="IPR009000">
    <property type="entry name" value="Transl_B-barrel_sf"/>
</dbReference>
<dbReference type="InterPro" id="IPR036388">
    <property type="entry name" value="WH-like_DNA-bd_sf"/>
</dbReference>
<gene>
    <name evidence="10" type="primary">selB</name>
    <name evidence="10" type="ORF">GCM10008967_02120</name>
</gene>
<evidence type="ECO:0000256" key="2">
    <source>
        <dbReference type="ARBA" id="ARBA00015953"/>
    </source>
</evidence>
<comment type="caution">
    <text evidence="10">The sequence shown here is derived from an EMBL/GenBank/DDBJ whole genome shotgun (WGS) entry which is preliminary data.</text>
</comment>
<dbReference type="InterPro" id="IPR015191">
    <property type="entry name" value="SelB_WHD4"/>
</dbReference>
<keyword evidence="3" id="KW-0963">Cytoplasm</keyword>
<dbReference type="EMBL" id="BAAADJ010000003">
    <property type="protein sequence ID" value="GAA0315181.1"/>
    <property type="molecule type" value="Genomic_DNA"/>
</dbReference>
<dbReference type="Pfam" id="PF00009">
    <property type="entry name" value="GTP_EFTU"/>
    <property type="match status" value="1"/>
</dbReference>